<evidence type="ECO:0000256" key="4">
    <source>
        <dbReference type="PROSITE-ProRule" id="PRU00175"/>
    </source>
</evidence>
<proteinExistence type="predicted"/>
<dbReference type="GO" id="GO:0008270">
    <property type="term" value="F:zinc ion binding"/>
    <property type="evidence" value="ECO:0007669"/>
    <property type="project" value="UniProtKB-KW"/>
</dbReference>
<gene>
    <name evidence="7" type="ORF">CKAN_01581000</name>
</gene>
<keyword evidence="5" id="KW-0175">Coiled coil</keyword>
<evidence type="ECO:0000256" key="2">
    <source>
        <dbReference type="ARBA" id="ARBA00022771"/>
    </source>
</evidence>
<evidence type="ECO:0000256" key="3">
    <source>
        <dbReference type="ARBA" id="ARBA00022833"/>
    </source>
</evidence>
<dbReference type="OrthoDB" id="1711136at2759"/>
<name>A0A3S3PAW5_9MAGN</name>
<comment type="caution">
    <text evidence="7">The sequence shown here is derived from an EMBL/GenBank/DDBJ whole genome shotgun (WGS) entry which is preliminary data.</text>
</comment>
<dbReference type="EMBL" id="QPKB01000006">
    <property type="protein sequence ID" value="RWR86888.1"/>
    <property type="molecule type" value="Genomic_DNA"/>
</dbReference>
<keyword evidence="1" id="KW-0479">Metal-binding</keyword>
<keyword evidence="8" id="KW-1185">Reference proteome</keyword>
<dbReference type="Gene3D" id="3.30.40.10">
    <property type="entry name" value="Zinc/RING finger domain, C3HC4 (zinc finger)"/>
    <property type="match status" value="1"/>
</dbReference>
<feature type="coiled-coil region" evidence="5">
    <location>
        <begin position="168"/>
        <end position="195"/>
    </location>
</feature>
<sequence length="321" mass="36194">MAVQAQHPSNLFRASNGVFEDASANILRGYGNYGIQPQILNGTVFSSDPESELTCNLSGSRKRNRDDTLPLMHQQKQILQQQHLQFDVSCEQNRLMESAATSTSGRTPAVSSSLLSQDLVSCFHNQTIEVDALIRLQNEKLRLGLEEVQKRHIRSLLLALEYRALKRLREKETELDSVRRKNAELEEKVKQMSAENQIWCHVARNNEAIVSNLRTSLEQILLQNSGAAKEGYGDSSDAADDLQSCHYEAVEERTTGTSEKTLRENREMKSRKSCKSCRENDVSVLLLPCRHLCLCKECETRISCCPVCKSSKNASLQIFMS</sequence>
<dbReference type="GO" id="GO:0004842">
    <property type="term" value="F:ubiquitin-protein transferase activity"/>
    <property type="evidence" value="ECO:0007669"/>
    <property type="project" value="TreeGrafter"/>
</dbReference>
<evidence type="ECO:0000256" key="5">
    <source>
        <dbReference type="SAM" id="Coils"/>
    </source>
</evidence>
<evidence type="ECO:0000313" key="7">
    <source>
        <dbReference type="EMBL" id="RWR86888.1"/>
    </source>
</evidence>
<feature type="domain" description="RING-type" evidence="6">
    <location>
        <begin position="274"/>
        <end position="309"/>
    </location>
</feature>
<organism evidence="7 8">
    <name type="scientific">Cinnamomum micranthum f. kanehirae</name>
    <dbReference type="NCBI Taxonomy" id="337451"/>
    <lineage>
        <taxon>Eukaryota</taxon>
        <taxon>Viridiplantae</taxon>
        <taxon>Streptophyta</taxon>
        <taxon>Embryophyta</taxon>
        <taxon>Tracheophyta</taxon>
        <taxon>Spermatophyta</taxon>
        <taxon>Magnoliopsida</taxon>
        <taxon>Magnoliidae</taxon>
        <taxon>Laurales</taxon>
        <taxon>Lauraceae</taxon>
        <taxon>Cinnamomum</taxon>
    </lineage>
</organism>
<evidence type="ECO:0000313" key="8">
    <source>
        <dbReference type="Proteomes" id="UP000283530"/>
    </source>
</evidence>
<reference evidence="7 8" key="1">
    <citation type="journal article" date="2019" name="Nat. Plants">
        <title>Stout camphor tree genome fills gaps in understanding of flowering plant genome evolution.</title>
        <authorList>
            <person name="Chaw S.M."/>
            <person name="Liu Y.C."/>
            <person name="Wu Y.W."/>
            <person name="Wang H.Y."/>
            <person name="Lin C.I."/>
            <person name="Wu C.S."/>
            <person name="Ke H.M."/>
            <person name="Chang L.Y."/>
            <person name="Hsu C.Y."/>
            <person name="Yang H.T."/>
            <person name="Sudianto E."/>
            <person name="Hsu M.H."/>
            <person name="Wu K.P."/>
            <person name="Wang L.N."/>
            <person name="Leebens-Mack J.H."/>
            <person name="Tsai I.J."/>
        </authorList>
    </citation>
    <scope>NUCLEOTIDE SEQUENCE [LARGE SCALE GENOMIC DNA]</scope>
    <source>
        <strain evidence="8">cv. Chaw 1501</strain>
        <tissue evidence="7">Young leaves</tissue>
    </source>
</reference>
<dbReference type="InterPro" id="IPR001841">
    <property type="entry name" value="Znf_RING"/>
</dbReference>
<evidence type="ECO:0000256" key="1">
    <source>
        <dbReference type="ARBA" id="ARBA00022723"/>
    </source>
</evidence>
<dbReference type="FunFam" id="3.30.40.10:FF:000239">
    <property type="entry name" value="probable BOI-related E3 ubiquitin-protein ligase 2"/>
    <property type="match status" value="1"/>
</dbReference>
<dbReference type="CDD" id="cd16649">
    <property type="entry name" value="mRING-HC-C3HC5_CGRF1-like"/>
    <property type="match status" value="1"/>
</dbReference>
<dbReference type="PROSITE" id="PS50089">
    <property type="entry name" value="ZF_RING_2"/>
    <property type="match status" value="1"/>
</dbReference>
<dbReference type="InterPro" id="IPR013083">
    <property type="entry name" value="Znf_RING/FYVE/PHD"/>
</dbReference>
<keyword evidence="2 4" id="KW-0863">Zinc-finger</keyword>
<dbReference type="PIRSF" id="PIRSF036836">
    <property type="entry name" value="RNase_bind_SBP1"/>
    <property type="match status" value="1"/>
</dbReference>
<accession>A0A3S3PAW5</accession>
<dbReference type="Pfam" id="PF13920">
    <property type="entry name" value="zf-C3HC4_3"/>
    <property type="match status" value="1"/>
</dbReference>
<protein>
    <submittedName>
        <fullName evidence="7">Putative BOI-related E3 ubiquitin-protein ligase 3 isoform X1</fullName>
    </submittedName>
</protein>
<evidence type="ECO:0000259" key="6">
    <source>
        <dbReference type="PROSITE" id="PS50089"/>
    </source>
</evidence>
<dbReference type="Proteomes" id="UP000283530">
    <property type="component" value="Unassembled WGS sequence"/>
</dbReference>
<dbReference type="AlphaFoldDB" id="A0A3S3PAW5"/>
<keyword evidence="3" id="KW-0862">Zinc</keyword>
<dbReference type="PANTHER" id="PTHR42647">
    <property type="entry name" value="SBP (S-RIBONUCLEASE BINDING PROTEIN) FAMILY PROTEIN"/>
    <property type="match status" value="1"/>
</dbReference>
<dbReference type="PANTHER" id="PTHR42647:SF72">
    <property type="entry name" value="EF-HAND CALCIUM-BINDING DOMAIN-CONTAINING PROTEIN 4A"/>
    <property type="match status" value="1"/>
</dbReference>